<gene>
    <name evidence="2" type="ORF">GT003_09915</name>
</gene>
<feature type="domain" description="Glyoxalase/fosfomycin resistance/dioxygenase" evidence="1">
    <location>
        <begin position="28"/>
        <end position="137"/>
    </location>
</feature>
<name>A0A7X4YPD9_9BACL</name>
<reference evidence="2 3" key="1">
    <citation type="submission" date="2020-01" db="EMBL/GenBank/DDBJ databases">
        <title>Paenibacillus soybeanensis sp. nov. isolated from the nodules of soybean (Glycine max(L.) Merr).</title>
        <authorList>
            <person name="Wang H."/>
        </authorList>
    </citation>
    <scope>NUCLEOTIDE SEQUENCE [LARGE SCALE GENOMIC DNA]</scope>
    <source>
        <strain evidence="2 3">DSM 23054</strain>
    </source>
</reference>
<evidence type="ECO:0000259" key="1">
    <source>
        <dbReference type="Pfam" id="PF00903"/>
    </source>
</evidence>
<comment type="caution">
    <text evidence="2">The sequence shown here is derived from an EMBL/GenBank/DDBJ whole genome shotgun (WGS) entry which is preliminary data.</text>
</comment>
<keyword evidence="3" id="KW-1185">Reference proteome</keyword>
<dbReference type="InterPro" id="IPR004360">
    <property type="entry name" value="Glyas_Fos-R_dOase_dom"/>
</dbReference>
<dbReference type="Proteomes" id="UP000558113">
    <property type="component" value="Unassembled WGS sequence"/>
</dbReference>
<proteinExistence type="predicted"/>
<dbReference type="EMBL" id="JAAAMU010000004">
    <property type="protein sequence ID" value="NBC69306.1"/>
    <property type="molecule type" value="Genomic_DNA"/>
</dbReference>
<protein>
    <submittedName>
        <fullName evidence="2">Bleomycin resistance protein</fullName>
    </submittedName>
</protein>
<accession>A0A7X4YPD9</accession>
<dbReference type="SUPFAM" id="SSF54593">
    <property type="entry name" value="Glyoxalase/Bleomycin resistance protein/Dihydroxybiphenyl dioxygenase"/>
    <property type="match status" value="1"/>
</dbReference>
<evidence type="ECO:0000313" key="2">
    <source>
        <dbReference type="EMBL" id="NBC69306.1"/>
    </source>
</evidence>
<dbReference type="InterPro" id="IPR029068">
    <property type="entry name" value="Glyas_Bleomycin-R_OHBP_Dase"/>
</dbReference>
<dbReference type="Pfam" id="PF00903">
    <property type="entry name" value="Glyoxalase"/>
    <property type="match status" value="1"/>
</dbReference>
<dbReference type="RefSeq" id="WP_161696988.1">
    <property type="nucleotide sequence ID" value="NZ_JAAAMU010000004.1"/>
</dbReference>
<dbReference type="Gene3D" id="3.10.180.10">
    <property type="entry name" value="2,3-Dihydroxybiphenyl 1,2-Dioxygenase, domain 1"/>
    <property type="match status" value="1"/>
</dbReference>
<organism evidence="2 3">
    <name type="scientific">Paenibacillus sacheonensis</name>
    <dbReference type="NCBI Taxonomy" id="742054"/>
    <lineage>
        <taxon>Bacteria</taxon>
        <taxon>Bacillati</taxon>
        <taxon>Bacillota</taxon>
        <taxon>Bacilli</taxon>
        <taxon>Bacillales</taxon>
        <taxon>Paenibacillaceae</taxon>
        <taxon>Paenibacillus</taxon>
    </lineage>
</organism>
<evidence type="ECO:0000313" key="3">
    <source>
        <dbReference type="Proteomes" id="UP000558113"/>
    </source>
</evidence>
<dbReference type="OrthoDB" id="194298at2"/>
<sequence length="140" mass="15435">MGEHSAQEEKRDETSVGKDRARIKNASFVLLVAHIQDAVDFYEGIGFTTEDIGGHIHVSHGGATFILHEAANPSDIRPCSSAEGGVYFDAFCYTDKQGLRQLYDLFIANHIEIARGPIWSEGWSELTIRDNNGYCIAFGA</sequence>
<dbReference type="AlphaFoldDB" id="A0A7X4YPD9"/>